<gene>
    <name evidence="1" type="ORF">B1813_06620</name>
</gene>
<accession>A0A1V9A481</accession>
<dbReference type="RefSeq" id="WP_176218237.1">
    <property type="nucleotide sequence ID" value="NZ_MWIH01000005.1"/>
</dbReference>
<evidence type="ECO:0000313" key="2">
    <source>
        <dbReference type="Proteomes" id="UP000192591"/>
    </source>
</evidence>
<evidence type="ECO:0008006" key="3">
    <source>
        <dbReference type="Google" id="ProtNLM"/>
    </source>
</evidence>
<dbReference type="AlphaFoldDB" id="A0A1V9A481"/>
<name>A0A1V9A481_SACPI</name>
<comment type="caution">
    <text evidence="1">The sequence shown here is derived from an EMBL/GenBank/DDBJ whole genome shotgun (WGS) entry which is preliminary data.</text>
</comment>
<keyword evidence="2" id="KW-1185">Reference proteome</keyword>
<sequence>MAPTALILAGAGMLSDLARTLVIEGWRVVLPSRRYSPVPVDGDPEPEGRAVWVEAHWDEPRELARRVEATLRGDRADLLVTWLHDAYRQDVVAAVEPLLSASAPVVELRSRSADGVPEQADAGALAGRPTQYVLLGDVSAEGDRPLGHGEIAAGVRAAVARARAGSPSSRHEIGRRRRSTIPRPRVHGVAGSWLKLAPRVG</sequence>
<protein>
    <recommendedName>
        <fullName evidence="3">Short chain dehydrogenase</fullName>
    </recommendedName>
</protein>
<reference evidence="1 2" key="1">
    <citation type="submission" date="2017-02" db="EMBL/GenBank/DDBJ databases">
        <title>Draft genome of Saccharomonospora sp. 154.</title>
        <authorList>
            <person name="Alonso-Carmona G.S."/>
            <person name="De La Haba R."/>
            <person name="Vera-Gargallo B."/>
            <person name="Sandoval-Trujillo A.H."/>
            <person name="Ramirez-Duran N."/>
            <person name="Ventosa A."/>
        </authorList>
    </citation>
    <scope>NUCLEOTIDE SEQUENCE [LARGE SCALE GENOMIC DNA]</scope>
    <source>
        <strain evidence="1 2">LRS4.154</strain>
    </source>
</reference>
<evidence type="ECO:0000313" key="1">
    <source>
        <dbReference type="EMBL" id="OQO91952.1"/>
    </source>
</evidence>
<organism evidence="1 2">
    <name type="scientific">Saccharomonospora piscinae</name>
    <dbReference type="NCBI Taxonomy" id="687388"/>
    <lineage>
        <taxon>Bacteria</taxon>
        <taxon>Bacillati</taxon>
        <taxon>Actinomycetota</taxon>
        <taxon>Actinomycetes</taxon>
        <taxon>Pseudonocardiales</taxon>
        <taxon>Pseudonocardiaceae</taxon>
        <taxon>Saccharomonospora</taxon>
    </lineage>
</organism>
<dbReference type="EMBL" id="MWIH01000005">
    <property type="protein sequence ID" value="OQO91952.1"/>
    <property type="molecule type" value="Genomic_DNA"/>
</dbReference>
<dbReference type="Proteomes" id="UP000192591">
    <property type="component" value="Unassembled WGS sequence"/>
</dbReference>
<dbReference type="STRING" id="1962155.B1813_06620"/>
<proteinExistence type="predicted"/>